<protein>
    <recommendedName>
        <fullName evidence="2 5">Basal-body rod modification protein FlgD</fullName>
    </recommendedName>
</protein>
<feature type="compositionally biased region" description="Low complexity" evidence="6">
    <location>
        <begin position="40"/>
        <end position="52"/>
    </location>
</feature>
<dbReference type="InterPro" id="IPR025965">
    <property type="entry name" value="FlgD/Vpr_Ig-like"/>
</dbReference>
<dbReference type="Gene3D" id="2.60.40.4070">
    <property type="match status" value="1"/>
</dbReference>
<evidence type="ECO:0000256" key="1">
    <source>
        <dbReference type="ARBA" id="ARBA00010577"/>
    </source>
</evidence>
<dbReference type="Proteomes" id="UP000295023">
    <property type="component" value="Unassembled WGS sequence"/>
</dbReference>
<evidence type="ECO:0000313" key="8">
    <source>
        <dbReference type="EMBL" id="TCZ57979.1"/>
    </source>
</evidence>
<reference evidence="8 9" key="1">
    <citation type="submission" date="2019-03" db="EMBL/GenBank/DDBJ databases">
        <title>Paracraurococcus aquatilis NE82 genome sequence.</title>
        <authorList>
            <person name="Zhao Y."/>
            <person name="Du Z."/>
        </authorList>
    </citation>
    <scope>NUCLEOTIDE SEQUENCE [LARGE SCALE GENOMIC DNA]</scope>
    <source>
        <strain evidence="8 9">NE82</strain>
    </source>
</reference>
<dbReference type="Pfam" id="PF03963">
    <property type="entry name" value="FlgD"/>
    <property type="match status" value="1"/>
</dbReference>
<feature type="domain" description="FlgD/Vpr Ig-like" evidence="7">
    <location>
        <begin position="227"/>
        <end position="284"/>
    </location>
</feature>
<evidence type="ECO:0000256" key="4">
    <source>
        <dbReference type="ARBA" id="ARBA00024746"/>
    </source>
</evidence>
<evidence type="ECO:0000259" key="7">
    <source>
        <dbReference type="Pfam" id="PF13860"/>
    </source>
</evidence>
<keyword evidence="8" id="KW-0966">Cell projection</keyword>
<dbReference type="Pfam" id="PF13860">
    <property type="entry name" value="FlgD_ig"/>
    <property type="match status" value="1"/>
</dbReference>
<comment type="function">
    <text evidence="4 5">Required for flagellar hook formation. May act as a scaffolding protein.</text>
</comment>
<organism evidence="8 9">
    <name type="scientific">Roseicella aquatilis</name>
    <dbReference type="NCBI Taxonomy" id="2527868"/>
    <lineage>
        <taxon>Bacteria</taxon>
        <taxon>Pseudomonadati</taxon>
        <taxon>Pseudomonadota</taxon>
        <taxon>Alphaproteobacteria</taxon>
        <taxon>Acetobacterales</taxon>
        <taxon>Roseomonadaceae</taxon>
        <taxon>Roseicella</taxon>
    </lineage>
</organism>
<feature type="region of interest" description="Disordered" evidence="6">
    <location>
        <begin position="40"/>
        <end position="86"/>
    </location>
</feature>
<name>A0A4R4DCI4_9PROT</name>
<dbReference type="GO" id="GO:0044781">
    <property type="term" value="P:bacterial-type flagellum organization"/>
    <property type="evidence" value="ECO:0007669"/>
    <property type="project" value="UniProtKB-UniRule"/>
</dbReference>
<keyword evidence="9" id="KW-1185">Reference proteome</keyword>
<evidence type="ECO:0000313" key="9">
    <source>
        <dbReference type="Proteomes" id="UP000295023"/>
    </source>
</evidence>
<evidence type="ECO:0000256" key="3">
    <source>
        <dbReference type="ARBA" id="ARBA00022795"/>
    </source>
</evidence>
<evidence type="ECO:0000256" key="5">
    <source>
        <dbReference type="RuleBase" id="RU362076"/>
    </source>
</evidence>
<dbReference type="AlphaFoldDB" id="A0A4R4DCI4"/>
<keyword evidence="8" id="KW-0969">Cilium</keyword>
<evidence type="ECO:0000256" key="6">
    <source>
        <dbReference type="SAM" id="MobiDB-lite"/>
    </source>
</evidence>
<dbReference type="InterPro" id="IPR005648">
    <property type="entry name" value="FlgD"/>
</dbReference>
<accession>A0A4R4DCI4</accession>
<keyword evidence="3 5" id="KW-1005">Bacterial flagellum biogenesis</keyword>
<proteinExistence type="inferred from homology"/>
<keyword evidence="8" id="KW-0282">Flagellum</keyword>
<gene>
    <name evidence="8" type="ORF">EXY23_17515</name>
</gene>
<sequence>MSWRNGRKHWPCCNAMRPSWWPRWNRRGWVARAAPWTWASPGRRAASPAAQRRAGRGRGARRRPAEGKARTSAAGPRHRRSIPGRAACAACSTSLSDGTRRMSITTTSTTTAAASGTSGSTSASATASAGVQLAADMQTFLTMLTTQLQNQDPTKPLDPNEFTSQLAQFSAVEQEIAVNQHLDSLIALQRSSIALSAAPLVGEHVEVASSSIALRNGATQALQLPASNGTATTARVVITNAAGTVVRDSQVDLGSSTTAWTWDGRNGTGQAMPNGTYGLAVTGIDSSGTPQGALDFTVGGTVTQVARKDDASTLSIGALSVPIDDLRSVGN</sequence>
<dbReference type="Gene3D" id="2.30.30.910">
    <property type="match status" value="1"/>
</dbReference>
<evidence type="ECO:0000256" key="2">
    <source>
        <dbReference type="ARBA" id="ARBA00016013"/>
    </source>
</evidence>
<dbReference type="OrthoDB" id="9785233at2"/>
<feature type="compositionally biased region" description="Basic residues" evidence="6">
    <location>
        <begin position="53"/>
        <end position="62"/>
    </location>
</feature>
<comment type="similarity">
    <text evidence="1 5">Belongs to the FlgD family.</text>
</comment>
<comment type="caution">
    <text evidence="8">The sequence shown here is derived from an EMBL/GenBank/DDBJ whole genome shotgun (WGS) entry which is preliminary data.</text>
</comment>
<dbReference type="EMBL" id="SKBM01000017">
    <property type="protein sequence ID" value="TCZ57979.1"/>
    <property type="molecule type" value="Genomic_DNA"/>
</dbReference>